<feature type="binding site" description="axial binding residue" evidence="16">
    <location>
        <position position="190"/>
    </location>
    <ligand>
        <name>heme b</name>
        <dbReference type="ChEBI" id="CHEBI:60344"/>
    </ligand>
    <ligandPart>
        <name>Fe</name>
        <dbReference type="ChEBI" id="CHEBI:18248"/>
    </ligandPart>
</feature>
<dbReference type="InterPro" id="IPR000823">
    <property type="entry name" value="Peroxidase_pln"/>
</dbReference>
<keyword evidence="13 19" id="KW-0376">Hydrogen peroxide</keyword>
<dbReference type="GO" id="GO:0042744">
    <property type="term" value="P:hydrogen peroxide catabolic process"/>
    <property type="evidence" value="ECO:0007669"/>
    <property type="project" value="UniProtKB-KW"/>
</dbReference>
<dbReference type="EnsemblPlants" id="KQK04039">
    <property type="protein sequence ID" value="KQK04039"/>
    <property type="gene ID" value="BRADI_2g11307v3"/>
</dbReference>
<dbReference type="GO" id="GO:0006950">
    <property type="term" value="P:response to stress"/>
    <property type="evidence" value="ECO:0000318"/>
    <property type="project" value="GO_Central"/>
</dbReference>
<feature type="active site" description="Proton acceptor" evidence="14">
    <location>
        <position position="64"/>
    </location>
</feature>
<dbReference type="GO" id="GO:0006979">
    <property type="term" value="P:response to oxidative stress"/>
    <property type="evidence" value="ECO:0007669"/>
    <property type="project" value="UniProtKB-UniRule"/>
</dbReference>
<keyword evidence="19" id="KW-0732">Signal</keyword>
<feature type="disulfide bond" evidence="18">
    <location>
        <begin position="33"/>
        <end position="112"/>
    </location>
</feature>
<evidence type="ECO:0000256" key="2">
    <source>
        <dbReference type="ARBA" id="ARBA00006873"/>
    </source>
</evidence>
<evidence type="ECO:0000256" key="8">
    <source>
        <dbReference type="ARBA" id="ARBA00023002"/>
    </source>
</evidence>
<protein>
    <recommendedName>
        <fullName evidence="3 19">Peroxidase</fullName>
        <ecNumber evidence="3 19">1.11.1.7</ecNumber>
    </recommendedName>
</protein>
<feature type="disulfide bond" evidence="18">
    <location>
        <begin position="118"/>
        <end position="316"/>
    </location>
</feature>
<feature type="site" description="Transition state stabilizer" evidence="17">
    <location>
        <position position="60"/>
    </location>
</feature>
<evidence type="ECO:0000256" key="13">
    <source>
        <dbReference type="ARBA" id="ARBA00023324"/>
    </source>
</evidence>
<comment type="subcellular location">
    <subcellularLocation>
        <location evidence="19">Secreted</location>
    </subcellularLocation>
</comment>
<keyword evidence="9 16" id="KW-0408">Iron</keyword>
<evidence type="ECO:0000313" key="21">
    <source>
        <dbReference type="EMBL" id="KQK04039.1"/>
    </source>
</evidence>
<dbReference type="GO" id="GO:0004601">
    <property type="term" value="F:peroxidase activity"/>
    <property type="evidence" value="ECO:0000318"/>
    <property type="project" value="GO_Central"/>
</dbReference>
<feature type="binding site" evidence="16">
    <location>
        <position position="248"/>
    </location>
    <ligand>
        <name>Ca(2+)</name>
        <dbReference type="ChEBI" id="CHEBI:29108"/>
        <label>2</label>
    </ligand>
</feature>
<comment type="function">
    <text evidence="19">Removal of H(2)O(2), oxidation of toxic reductants, biosynthesis and degradation of lignin, suberization, auxin catabolism, response to environmental stresses such as wounding, pathogen attack and oxidative stress.</text>
</comment>
<evidence type="ECO:0000256" key="18">
    <source>
        <dbReference type="PIRSR" id="PIRSR600823-5"/>
    </source>
</evidence>
<dbReference type="Proteomes" id="UP000008810">
    <property type="component" value="Chromosome 2"/>
</dbReference>
<dbReference type="RefSeq" id="XP_024315513.1">
    <property type="nucleotide sequence ID" value="XM_024459745.1"/>
</dbReference>
<evidence type="ECO:0000256" key="1">
    <source>
        <dbReference type="ARBA" id="ARBA00000189"/>
    </source>
</evidence>
<dbReference type="SUPFAM" id="SSF48113">
    <property type="entry name" value="Heme-dependent peroxidases"/>
    <property type="match status" value="1"/>
</dbReference>
<keyword evidence="7 16" id="KW-0106">Calcium</keyword>
<keyword evidence="23" id="KW-1185">Reference proteome</keyword>
<evidence type="ECO:0000256" key="19">
    <source>
        <dbReference type="RuleBase" id="RU362060"/>
    </source>
</evidence>
<feature type="disulfide bond" evidence="18">
    <location>
        <begin position="66"/>
        <end position="71"/>
    </location>
</feature>
<evidence type="ECO:0000313" key="22">
    <source>
        <dbReference type="EnsemblPlants" id="KQK04039"/>
    </source>
</evidence>
<dbReference type="OrthoDB" id="645948at2759"/>
<feature type="disulfide bond" evidence="18">
    <location>
        <begin position="197"/>
        <end position="224"/>
    </location>
</feature>
<comment type="catalytic activity">
    <reaction evidence="1 19">
        <text>2 a phenolic donor + H2O2 = 2 a phenolic radical donor + 2 H2O</text>
        <dbReference type="Rhea" id="RHEA:56136"/>
        <dbReference type="ChEBI" id="CHEBI:15377"/>
        <dbReference type="ChEBI" id="CHEBI:16240"/>
        <dbReference type="ChEBI" id="CHEBI:139520"/>
        <dbReference type="ChEBI" id="CHEBI:139521"/>
        <dbReference type="EC" id="1.11.1.7"/>
    </reaction>
</comment>
<feature type="binding site" evidence="16">
    <location>
        <position position="65"/>
    </location>
    <ligand>
        <name>Ca(2+)</name>
        <dbReference type="ChEBI" id="CHEBI:29108"/>
        <label>1</label>
    </ligand>
</feature>
<dbReference type="Pfam" id="PF00141">
    <property type="entry name" value="peroxidase"/>
    <property type="match status" value="1"/>
</dbReference>
<dbReference type="GO" id="GO:0140825">
    <property type="term" value="F:lactoperoxidase activity"/>
    <property type="evidence" value="ECO:0007669"/>
    <property type="project" value="UniProtKB-EC"/>
</dbReference>
<dbReference type="PRINTS" id="PR00458">
    <property type="entry name" value="PEROXIDASE"/>
</dbReference>
<dbReference type="eggNOG" id="ENOG502QPX7">
    <property type="taxonomic scope" value="Eukaryota"/>
</dbReference>
<dbReference type="InterPro" id="IPR019794">
    <property type="entry name" value="Peroxidases_AS"/>
</dbReference>
<keyword evidence="6 16" id="KW-0479">Metal-binding</keyword>
<dbReference type="GO" id="GO:0009505">
    <property type="term" value="C:plant-type cell wall"/>
    <property type="evidence" value="ECO:0000318"/>
    <property type="project" value="GO_Central"/>
</dbReference>
<evidence type="ECO:0000256" key="12">
    <source>
        <dbReference type="ARBA" id="ARBA00023283"/>
    </source>
</evidence>
<comment type="cofactor">
    <cofactor evidence="16 19">
        <name>heme b</name>
        <dbReference type="ChEBI" id="CHEBI:60344"/>
    </cofactor>
    <text evidence="16 19">Binds 1 heme b (iron(II)-protoporphyrin IX) group per subunit.</text>
</comment>
<dbReference type="InterPro" id="IPR019793">
    <property type="entry name" value="Peroxidases_heam-ligand_BS"/>
</dbReference>
<reference evidence="21 22" key="1">
    <citation type="journal article" date="2010" name="Nature">
        <title>Genome sequencing and analysis of the model grass Brachypodium distachyon.</title>
        <authorList>
            <consortium name="International Brachypodium Initiative"/>
        </authorList>
    </citation>
    <scope>NUCLEOTIDE SEQUENCE [LARGE SCALE GENOMIC DNA]</scope>
    <source>
        <strain evidence="21">Bd21</strain>
        <strain evidence="22">cv. Bd21</strain>
    </source>
</reference>
<feature type="binding site" evidence="16">
    <location>
        <position position="74"/>
    </location>
    <ligand>
        <name>Ca(2+)</name>
        <dbReference type="ChEBI" id="CHEBI:29108"/>
        <label>1</label>
    </ligand>
</feature>
<dbReference type="GO" id="GO:0020037">
    <property type="term" value="F:heme binding"/>
    <property type="evidence" value="ECO:0007669"/>
    <property type="project" value="UniProtKB-UniRule"/>
</dbReference>
<keyword evidence="12" id="KW-0873">Pyrrolidone carboxylic acid</keyword>
<evidence type="ECO:0000256" key="11">
    <source>
        <dbReference type="ARBA" id="ARBA00023180"/>
    </source>
</evidence>
<dbReference type="Gene3D" id="1.10.420.10">
    <property type="entry name" value="Peroxidase, domain 2"/>
    <property type="match status" value="1"/>
</dbReference>
<dbReference type="GeneID" id="100822838"/>
<dbReference type="EMBL" id="CM000881">
    <property type="protein sequence ID" value="KQK04039.1"/>
    <property type="molecule type" value="Genomic_DNA"/>
</dbReference>
<keyword evidence="19" id="KW-0964">Secreted</keyword>
<dbReference type="InterPro" id="IPR002016">
    <property type="entry name" value="Haem_peroxidase"/>
</dbReference>
<dbReference type="EC" id="1.11.1.7" evidence="3 19"/>
<dbReference type="PANTHER" id="PTHR31517">
    <property type="match status" value="1"/>
</dbReference>
<dbReference type="AlphaFoldDB" id="I1HER6"/>
<comment type="similarity">
    <text evidence="19">Belongs to the peroxidase family. Classical plant (class III) peroxidase subfamily.</text>
</comment>
<dbReference type="PROSITE" id="PS50873">
    <property type="entry name" value="PEROXIDASE_4"/>
    <property type="match status" value="1"/>
</dbReference>
<evidence type="ECO:0000256" key="7">
    <source>
        <dbReference type="ARBA" id="ARBA00022837"/>
    </source>
</evidence>
<feature type="binding site" evidence="16">
    <location>
        <position position="72"/>
    </location>
    <ligand>
        <name>Ca(2+)</name>
        <dbReference type="ChEBI" id="CHEBI:29108"/>
        <label>1</label>
    </ligand>
</feature>
<dbReference type="PROSITE" id="PS00435">
    <property type="entry name" value="PEROXIDASE_1"/>
    <property type="match status" value="1"/>
</dbReference>
<evidence type="ECO:0000256" key="9">
    <source>
        <dbReference type="ARBA" id="ARBA00023004"/>
    </source>
</evidence>
<accession>I1HER6</accession>
<evidence type="ECO:0000256" key="14">
    <source>
        <dbReference type="PIRSR" id="PIRSR600823-1"/>
    </source>
</evidence>
<proteinExistence type="inferred from homology"/>
<feature type="binding site" evidence="16">
    <location>
        <position position="87"/>
    </location>
    <ligand>
        <name>Ca(2+)</name>
        <dbReference type="ChEBI" id="CHEBI:29108"/>
        <label>1</label>
    </ligand>
</feature>
<dbReference type="PRINTS" id="PR00461">
    <property type="entry name" value="PLPEROXIDASE"/>
</dbReference>
<dbReference type="STRING" id="15368.I1HER6"/>
<keyword evidence="4 19" id="KW-0575">Peroxidase</keyword>
<evidence type="ECO:0000256" key="4">
    <source>
        <dbReference type="ARBA" id="ARBA00022559"/>
    </source>
</evidence>
<reference evidence="22" key="3">
    <citation type="submission" date="2018-08" db="UniProtKB">
        <authorList>
            <consortium name="EnsemblPlants"/>
        </authorList>
    </citation>
    <scope>IDENTIFICATION</scope>
    <source>
        <strain evidence="22">cv. Bd21</strain>
    </source>
</reference>
<dbReference type="PANTHER" id="PTHR31517:SF84">
    <property type="entry name" value="PEROXIDASE"/>
    <property type="match status" value="1"/>
</dbReference>
<evidence type="ECO:0000256" key="5">
    <source>
        <dbReference type="ARBA" id="ARBA00022617"/>
    </source>
</evidence>
<comment type="similarity">
    <text evidence="2">Belongs to the peroxidase family. Ascorbate peroxidase subfamily.</text>
</comment>
<keyword evidence="5 19" id="KW-0349">Heme</keyword>
<evidence type="ECO:0000256" key="17">
    <source>
        <dbReference type="PIRSR" id="PIRSR600823-4"/>
    </source>
</evidence>
<evidence type="ECO:0000256" key="3">
    <source>
        <dbReference type="ARBA" id="ARBA00012313"/>
    </source>
</evidence>
<dbReference type="InterPro" id="IPR010255">
    <property type="entry name" value="Haem_peroxidase_sf"/>
</dbReference>
<feature type="chain" id="PRO_5013982670" description="Peroxidase" evidence="19">
    <location>
        <begin position="23"/>
        <end position="321"/>
    </location>
</feature>
<feature type="signal peptide" evidence="19">
    <location>
        <begin position="1"/>
        <end position="22"/>
    </location>
</feature>
<evidence type="ECO:0000256" key="6">
    <source>
        <dbReference type="ARBA" id="ARBA00022723"/>
    </source>
</evidence>
<evidence type="ECO:0000256" key="16">
    <source>
        <dbReference type="PIRSR" id="PIRSR600823-3"/>
    </source>
</evidence>
<comment type="cofactor">
    <cofactor evidence="16 19">
        <name>Ca(2+)</name>
        <dbReference type="ChEBI" id="CHEBI:29108"/>
    </cofactor>
    <text evidence="16 19">Binds 2 calcium ions per subunit.</text>
</comment>
<dbReference type="GO" id="GO:0005576">
    <property type="term" value="C:extracellular region"/>
    <property type="evidence" value="ECO:0007669"/>
    <property type="project" value="UniProtKB-SubCell"/>
</dbReference>
<feature type="binding site" evidence="16">
    <location>
        <position position="68"/>
    </location>
    <ligand>
        <name>Ca(2+)</name>
        <dbReference type="ChEBI" id="CHEBI:29108"/>
        <label>1</label>
    </ligand>
</feature>
<dbReference type="GO" id="GO:0046872">
    <property type="term" value="F:metal ion binding"/>
    <property type="evidence" value="ECO:0007669"/>
    <property type="project" value="UniProtKB-UniRule"/>
</dbReference>
<keyword evidence="10 18" id="KW-1015">Disulfide bond</keyword>
<evidence type="ECO:0000313" key="23">
    <source>
        <dbReference type="Proteomes" id="UP000008810"/>
    </source>
</evidence>
<name>I1HER6_BRADI</name>
<dbReference type="Gramene" id="KQK04039">
    <property type="protein sequence ID" value="KQK04039"/>
    <property type="gene ID" value="BRADI_2g11307v3"/>
</dbReference>
<dbReference type="InterPro" id="IPR033905">
    <property type="entry name" value="Secretory_peroxidase"/>
</dbReference>
<keyword evidence="8 19" id="KW-0560">Oxidoreductase</keyword>
<sequence>MTYRHQLLMVSLLATLMTMSSADLQYNFYDSSCQNVETTIRGVVHGMIDANSSVAAALIRLYFHDCFVMGCDASILLDPTSANGSPEKKAIPLAEAGYKAVDQIKAAVEALCPGKVSCADILALAARDAVLKSAGFYYNVPSGRRDGNVSTAFSVFTNMPSPFFGIDNLVASFARKNLNVDDLVALSGAHAIGVARCSGFTNRLYPNVDPTMDASYADKLKITCPGPPGRDVPDNLVNNSAVPSNTFDNQFFKNAIAKQVLFTSDAALMTRSDTAAKVAENANGLTTWKVRFAASMIKMGNIEVLTGAQGQIRKSCRVVNS</sequence>
<dbReference type="OMA" id="FCGAINS"/>
<reference evidence="21" key="2">
    <citation type="submission" date="2017-06" db="EMBL/GenBank/DDBJ databases">
        <title>WGS assembly of Brachypodium distachyon.</title>
        <authorList>
            <consortium name="The International Brachypodium Initiative"/>
            <person name="Lucas S."/>
            <person name="Harmon-Smith M."/>
            <person name="Lail K."/>
            <person name="Tice H."/>
            <person name="Grimwood J."/>
            <person name="Bruce D."/>
            <person name="Barry K."/>
            <person name="Shu S."/>
            <person name="Lindquist E."/>
            <person name="Wang M."/>
            <person name="Pitluck S."/>
            <person name="Vogel J.P."/>
            <person name="Garvin D.F."/>
            <person name="Mockler T.C."/>
            <person name="Schmutz J."/>
            <person name="Rokhsar D."/>
            <person name="Bevan M.W."/>
        </authorList>
    </citation>
    <scope>NUCLEOTIDE SEQUENCE</scope>
    <source>
        <strain evidence="21">Bd21</strain>
    </source>
</reference>
<gene>
    <name evidence="22" type="primary">LOC100822838</name>
    <name evidence="21" type="ORF">BRADI_2g11307v3</name>
</gene>
<feature type="binding site" evidence="15">
    <location>
        <position position="160"/>
    </location>
    <ligand>
        <name>substrate</name>
    </ligand>
</feature>
<dbReference type="HOGENOM" id="CLU_010543_0_1_1"/>
<keyword evidence="11" id="KW-0325">Glycoprotein</keyword>
<dbReference type="PROSITE" id="PS00436">
    <property type="entry name" value="PEROXIDASE_2"/>
    <property type="match status" value="1"/>
</dbReference>
<evidence type="ECO:0000256" key="15">
    <source>
        <dbReference type="PIRSR" id="PIRSR600823-2"/>
    </source>
</evidence>
<dbReference type="FunFam" id="1.10.420.10:FF:000006">
    <property type="entry name" value="Peroxidase"/>
    <property type="match status" value="1"/>
</dbReference>
<feature type="domain" description="Plant heme peroxidase family profile" evidence="20">
    <location>
        <begin position="23"/>
        <end position="320"/>
    </location>
</feature>
<evidence type="ECO:0000259" key="20">
    <source>
        <dbReference type="PROSITE" id="PS50873"/>
    </source>
</evidence>
<feature type="binding site" evidence="16">
    <location>
        <position position="70"/>
    </location>
    <ligand>
        <name>Ca(2+)</name>
        <dbReference type="ChEBI" id="CHEBI:29108"/>
        <label>1</label>
    </ligand>
</feature>
<dbReference type="Gene3D" id="1.10.520.10">
    <property type="match status" value="1"/>
</dbReference>
<dbReference type="CDD" id="cd00693">
    <property type="entry name" value="secretory_peroxidase"/>
    <property type="match status" value="1"/>
</dbReference>
<evidence type="ECO:0000256" key="10">
    <source>
        <dbReference type="ARBA" id="ARBA00023157"/>
    </source>
</evidence>
<organism evidence="21">
    <name type="scientific">Brachypodium distachyon</name>
    <name type="common">Purple false brome</name>
    <name type="synonym">Trachynia distachya</name>
    <dbReference type="NCBI Taxonomy" id="15368"/>
    <lineage>
        <taxon>Eukaryota</taxon>
        <taxon>Viridiplantae</taxon>
        <taxon>Streptophyta</taxon>
        <taxon>Embryophyta</taxon>
        <taxon>Tracheophyta</taxon>
        <taxon>Spermatophyta</taxon>
        <taxon>Magnoliopsida</taxon>
        <taxon>Liliopsida</taxon>
        <taxon>Poales</taxon>
        <taxon>Poaceae</taxon>
        <taxon>BOP clade</taxon>
        <taxon>Pooideae</taxon>
        <taxon>Stipodae</taxon>
        <taxon>Brachypodieae</taxon>
        <taxon>Brachypodium</taxon>
    </lineage>
</organism>